<accession>A0A1F6F0Q0</accession>
<keyword evidence="3 4" id="KW-0456">Lyase</keyword>
<dbReference type="AlphaFoldDB" id="A0A1F6F0Q0"/>
<dbReference type="HAMAP" id="MF_00434">
    <property type="entry name" value="Pterin_4_alpha"/>
    <property type="match status" value="1"/>
</dbReference>
<dbReference type="CDD" id="cd00913">
    <property type="entry name" value="PCD_DCoH_subfamily_a"/>
    <property type="match status" value="1"/>
</dbReference>
<gene>
    <name evidence="5" type="ORF">A3A39_00480</name>
</gene>
<evidence type="ECO:0000313" key="5">
    <source>
        <dbReference type="EMBL" id="OGG79420.1"/>
    </source>
</evidence>
<protein>
    <recommendedName>
        <fullName evidence="4">Putative pterin-4-alpha-carbinolamine dehydratase</fullName>
        <shortName evidence="4">PHS</shortName>
        <ecNumber evidence="4">4.2.1.96</ecNumber>
    </recommendedName>
    <alternativeName>
        <fullName evidence="4">4-alpha-hydroxy-tetrahydropterin dehydratase</fullName>
    </alternativeName>
    <alternativeName>
        <fullName evidence="4">Pterin carbinolamine dehydratase</fullName>
        <shortName evidence="4">PCD</shortName>
    </alternativeName>
</protein>
<dbReference type="Proteomes" id="UP000177372">
    <property type="component" value="Unassembled WGS sequence"/>
</dbReference>
<comment type="similarity">
    <text evidence="2 4">Belongs to the pterin-4-alpha-carbinolamine dehydratase family.</text>
</comment>
<dbReference type="EC" id="4.2.1.96" evidence="4"/>
<comment type="caution">
    <text evidence="5">The sequence shown here is derived from an EMBL/GenBank/DDBJ whole genome shotgun (WGS) entry which is preliminary data.</text>
</comment>
<dbReference type="GO" id="GO:0006729">
    <property type="term" value="P:tetrahydrobiopterin biosynthetic process"/>
    <property type="evidence" value="ECO:0007669"/>
    <property type="project" value="InterPro"/>
</dbReference>
<evidence type="ECO:0000256" key="4">
    <source>
        <dbReference type="HAMAP-Rule" id="MF_00434"/>
    </source>
</evidence>
<organism evidence="5 6">
    <name type="scientific">Candidatus Kaiserbacteria bacterium RIFCSPLOWO2_01_FULL_54_13</name>
    <dbReference type="NCBI Taxonomy" id="1798512"/>
    <lineage>
        <taxon>Bacteria</taxon>
        <taxon>Candidatus Kaiseribacteriota</taxon>
    </lineage>
</organism>
<dbReference type="SUPFAM" id="SSF55248">
    <property type="entry name" value="PCD-like"/>
    <property type="match status" value="1"/>
</dbReference>
<dbReference type="PANTHER" id="PTHR12599:SF0">
    <property type="entry name" value="PTERIN-4-ALPHA-CARBINOLAMINE DEHYDRATASE"/>
    <property type="match status" value="1"/>
</dbReference>
<sequence length="108" mass="11754">MDLAEKRCVPCEGGTPPLTAEEIAKYKSEVPSWGIAGDRKSISREFKFKNFVQAMEFANKITPIAEAEGHHPDLSIGWGRVGIELSTHAIGGLSENDFILAAKIDKIA</sequence>
<evidence type="ECO:0000256" key="3">
    <source>
        <dbReference type="ARBA" id="ARBA00023239"/>
    </source>
</evidence>
<evidence type="ECO:0000256" key="1">
    <source>
        <dbReference type="ARBA" id="ARBA00001554"/>
    </source>
</evidence>
<evidence type="ECO:0000256" key="2">
    <source>
        <dbReference type="ARBA" id="ARBA00006472"/>
    </source>
</evidence>
<comment type="catalytic activity">
    <reaction evidence="1 4">
        <text>(4aS,6R)-4a-hydroxy-L-erythro-5,6,7,8-tetrahydrobiopterin = (6R)-L-erythro-6,7-dihydrobiopterin + H2O</text>
        <dbReference type="Rhea" id="RHEA:11920"/>
        <dbReference type="ChEBI" id="CHEBI:15377"/>
        <dbReference type="ChEBI" id="CHEBI:15642"/>
        <dbReference type="ChEBI" id="CHEBI:43120"/>
        <dbReference type="EC" id="4.2.1.96"/>
    </reaction>
</comment>
<proteinExistence type="inferred from homology"/>
<dbReference type="PANTHER" id="PTHR12599">
    <property type="entry name" value="PTERIN-4-ALPHA-CARBINOLAMINE DEHYDRATASE"/>
    <property type="match status" value="1"/>
</dbReference>
<dbReference type="Gene3D" id="3.30.1360.20">
    <property type="entry name" value="Transcriptional coactivator/pterin dehydratase"/>
    <property type="match status" value="1"/>
</dbReference>
<dbReference type="STRING" id="1798512.A3A39_00480"/>
<evidence type="ECO:0000313" key="6">
    <source>
        <dbReference type="Proteomes" id="UP000177372"/>
    </source>
</evidence>
<dbReference type="InterPro" id="IPR001533">
    <property type="entry name" value="Pterin_deHydtase"/>
</dbReference>
<dbReference type="Pfam" id="PF01329">
    <property type="entry name" value="Pterin_4a"/>
    <property type="match status" value="1"/>
</dbReference>
<reference evidence="5 6" key="1">
    <citation type="journal article" date="2016" name="Nat. Commun.">
        <title>Thousands of microbial genomes shed light on interconnected biogeochemical processes in an aquifer system.</title>
        <authorList>
            <person name="Anantharaman K."/>
            <person name="Brown C.T."/>
            <person name="Hug L.A."/>
            <person name="Sharon I."/>
            <person name="Castelle C.J."/>
            <person name="Probst A.J."/>
            <person name="Thomas B.C."/>
            <person name="Singh A."/>
            <person name="Wilkins M.J."/>
            <person name="Karaoz U."/>
            <person name="Brodie E.L."/>
            <person name="Williams K.H."/>
            <person name="Hubbard S.S."/>
            <person name="Banfield J.F."/>
        </authorList>
    </citation>
    <scope>NUCLEOTIDE SEQUENCE [LARGE SCALE GENOMIC DNA]</scope>
</reference>
<dbReference type="EMBL" id="MFLZ01000028">
    <property type="protein sequence ID" value="OGG79420.1"/>
    <property type="molecule type" value="Genomic_DNA"/>
</dbReference>
<name>A0A1F6F0Q0_9BACT</name>
<dbReference type="InterPro" id="IPR036428">
    <property type="entry name" value="PCD_sf"/>
</dbReference>
<dbReference type="NCBIfam" id="NF002017">
    <property type="entry name" value="PRK00823.1-2"/>
    <property type="match status" value="1"/>
</dbReference>
<dbReference type="GO" id="GO:0008124">
    <property type="term" value="F:4-alpha-hydroxytetrahydrobiopterin dehydratase activity"/>
    <property type="evidence" value="ECO:0007669"/>
    <property type="project" value="UniProtKB-UniRule"/>
</dbReference>